<keyword evidence="3" id="KW-0813">Transport</keyword>
<evidence type="ECO:0000256" key="5">
    <source>
        <dbReference type="ARBA" id="ARBA00022741"/>
    </source>
</evidence>
<dbReference type="InterPro" id="IPR036640">
    <property type="entry name" value="ABC1_TM_sf"/>
</dbReference>
<dbReference type="GO" id="GO:0006879">
    <property type="term" value="P:intracellular iron ion homeostasis"/>
    <property type="evidence" value="ECO:0007669"/>
    <property type="project" value="TreeGrafter"/>
</dbReference>
<dbReference type="GO" id="GO:0140466">
    <property type="term" value="P:iron-sulfur cluster export from the mitochondrion"/>
    <property type="evidence" value="ECO:0007669"/>
    <property type="project" value="EnsemblFungi"/>
</dbReference>
<organism evidence="16 17">
    <name type="scientific">Neolecta irregularis (strain DAH-3)</name>
    <dbReference type="NCBI Taxonomy" id="1198029"/>
    <lineage>
        <taxon>Eukaryota</taxon>
        <taxon>Fungi</taxon>
        <taxon>Dikarya</taxon>
        <taxon>Ascomycota</taxon>
        <taxon>Taphrinomycotina</taxon>
        <taxon>Neolectales</taxon>
        <taxon>Neolectaceae</taxon>
        <taxon>Neolecta</taxon>
    </lineage>
</organism>
<protein>
    <recommendedName>
        <fullName evidence="11">Iron-sulfur clusters transporter ATM1, mitochondrial</fullName>
    </recommendedName>
    <alternativeName>
        <fullName evidence="12">Iron-sulfur clusters transporter atm1, mitochondrial</fullName>
    </alternativeName>
</protein>
<evidence type="ECO:0000256" key="8">
    <source>
        <dbReference type="ARBA" id="ARBA00022989"/>
    </source>
</evidence>
<sequence>MAKYLWPKVTKRSPNFDLKGDYGVKGRVVLALGLLVGGKLLNVRVPFYFKDIVDSLNIEFLSSTGTVWTVAGAAIVGYGLARIGSTAFQELRNAVFASVAQGAIRRVARNIFDHLLHLDLNFHLSRETGGLSRAIDRGTKGISFVLTSMVLHIMPTALEIAMVCGILVNPNLLIIVTLKTYNFGAQFAGVTVATMVAYAIFTVRTTSWRTKFRRQANAAENRAATIAVDSLLNFEAVKHFNNEQFQINKYDAFLKEYESASLKVASSLTYLNIGQNFIFSASLTAMMYFAAQGIIAGGLTVGELVMINQLVFQLSLPLNFLGSVYRELRQSLVDMNTLFSLQRLNASIKESPNAKPLQLRGGEIKFEDVRFWYHPDKVVLDNVSFTILAGQKVAVVGPSGCGKSTILKLLYRFYDIQGGRILIDGQDIRHVTLDSLRRNIGIIPQDTTLFNDTVLYNIRYGNLQASDEQVFVAARASQIHDAIMSFPEGYNTKVGERGSMLSGGEKQRLAVARVILKDAPILTCDEATSALDTKTERRILASMKTILHNSRQTSLFIAHRLRTIFDSDLIIVMDRGQIVESGTHQQLSNGDTLYASMLQSQEQNPLP</sequence>
<gene>
    <name evidence="16" type="ORF">NEOLI_000459</name>
</gene>
<dbReference type="EMBL" id="LXFE01004217">
    <property type="protein sequence ID" value="OLL21856.1"/>
    <property type="molecule type" value="Genomic_DNA"/>
</dbReference>
<dbReference type="SMART" id="SM00382">
    <property type="entry name" value="AAA"/>
    <property type="match status" value="1"/>
</dbReference>
<dbReference type="Gene3D" id="3.40.50.300">
    <property type="entry name" value="P-loop containing nucleotide triphosphate hydrolases"/>
    <property type="match status" value="1"/>
</dbReference>
<evidence type="ECO:0000256" key="7">
    <source>
        <dbReference type="ARBA" id="ARBA00022967"/>
    </source>
</evidence>
<dbReference type="InterPro" id="IPR017871">
    <property type="entry name" value="ABC_transporter-like_CS"/>
</dbReference>
<keyword evidence="8 13" id="KW-1133">Transmembrane helix</keyword>
<dbReference type="GO" id="GO:0140359">
    <property type="term" value="F:ABC-type transporter activity"/>
    <property type="evidence" value="ECO:0007669"/>
    <property type="project" value="InterPro"/>
</dbReference>
<dbReference type="GO" id="GO:0016226">
    <property type="term" value="P:iron-sulfur cluster assembly"/>
    <property type="evidence" value="ECO:0007669"/>
    <property type="project" value="EnsemblFungi"/>
</dbReference>
<accession>A0A1U7LGS3</accession>
<keyword evidence="5" id="KW-0547">Nucleotide-binding</keyword>
<keyword evidence="6" id="KW-0067">ATP-binding</keyword>
<dbReference type="InterPro" id="IPR003593">
    <property type="entry name" value="AAA+_ATPase"/>
</dbReference>
<evidence type="ECO:0000256" key="6">
    <source>
        <dbReference type="ARBA" id="ARBA00022840"/>
    </source>
</evidence>
<feature type="transmembrane region" description="Helical" evidence="13">
    <location>
        <begin position="277"/>
        <end position="299"/>
    </location>
</feature>
<keyword evidence="17" id="KW-1185">Reference proteome</keyword>
<evidence type="ECO:0000259" key="14">
    <source>
        <dbReference type="PROSITE" id="PS50893"/>
    </source>
</evidence>
<evidence type="ECO:0000256" key="12">
    <source>
        <dbReference type="ARBA" id="ARBA00040792"/>
    </source>
</evidence>
<evidence type="ECO:0000256" key="11">
    <source>
        <dbReference type="ARBA" id="ARBA00039906"/>
    </source>
</evidence>
<evidence type="ECO:0000256" key="9">
    <source>
        <dbReference type="ARBA" id="ARBA00023136"/>
    </source>
</evidence>
<dbReference type="Pfam" id="PF00005">
    <property type="entry name" value="ABC_tran"/>
    <property type="match status" value="1"/>
</dbReference>
<feature type="domain" description="ABC transmembrane type-1" evidence="15">
    <location>
        <begin position="29"/>
        <end position="330"/>
    </location>
</feature>
<dbReference type="PANTHER" id="PTHR24221">
    <property type="entry name" value="ATP-BINDING CASSETTE SUB-FAMILY B"/>
    <property type="match status" value="1"/>
</dbReference>
<dbReference type="CDD" id="cd18582">
    <property type="entry name" value="ABC_6TM_ATM1_ABCB7"/>
    <property type="match status" value="1"/>
</dbReference>
<dbReference type="GO" id="GO:0005743">
    <property type="term" value="C:mitochondrial inner membrane"/>
    <property type="evidence" value="ECO:0007669"/>
    <property type="project" value="UniProtKB-SubCell"/>
</dbReference>
<reference evidence="16 17" key="1">
    <citation type="submission" date="2016-04" db="EMBL/GenBank/DDBJ databases">
        <title>Evolutionary innovation and constraint leading to complex multicellularity in the Ascomycota.</title>
        <authorList>
            <person name="Cisse O."/>
            <person name="Nguyen A."/>
            <person name="Hewitt D.A."/>
            <person name="Jedd G."/>
            <person name="Stajich J.E."/>
        </authorList>
    </citation>
    <scope>NUCLEOTIDE SEQUENCE [LARGE SCALE GENOMIC DNA]</scope>
    <source>
        <strain evidence="16 17">DAH-3</strain>
    </source>
</reference>
<dbReference type="OMA" id="VFHIIPI"/>
<dbReference type="InterPro" id="IPR039421">
    <property type="entry name" value="Type_1_exporter"/>
</dbReference>
<dbReference type="Gene3D" id="1.20.1560.10">
    <property type="entry name" value="ABC transporter type 1, transmembrane domain"/>
    <property type="match status" value="1"/>
</dbReference>
<feature type="transmembrane region" description="Helical" evidence="13">
    <location>
        <begin position="61"/>
        <end position="81"/>
    </location>
</feature>
<dbReference type="SUPFAM" id="SSF90123">
    <property type="entry name" value="ABC transporter transmembrane region"/>
    <property type="match status" value="1"/>
</dbReference>
<evidence type="ECO:0000259" key="15">
    <source>
        <dbReference type="PROSITE" id="PS50929"/>
    </source>
</evidence>
<dbReference type="FunFam" id="3.40.50.300:FF:000186">
    <property type="entry name" value="ATP-binding cassette sub-family B member 7, mitochondrial"/>
    <property type="match status" value="1"/>
</dbReference>
<evidence type="ECO:0000256" key="13">
    <source>
        <dbReference type="SAM" id="Phobius"/>
    </source>
</evidence>
<keyword evidence="9 13" id="KW-0472">Membrane</keyword>
<dbReference type="STRING" id="1198029.A0A1U7LGS3"/>
<evidence type="ECO:0000256" key="4">
    <source>
        <dbReference type="ARBA" id="ARBA00022692"/>
    </source>
</evidence>
<proteinExistence type="inferred from homology"/>
<dbReference type="FunFam" id="1.20.1560.10:FF:000004">
    <property type="entry name" value="ATP-binding cassette sub-family B member 7"/>
    <property type="match status" value="1"/>
</dbReference>
<dbReference type="PANTHER" id="PTHR24221:SF402">
    <property type="entry name" value="IRON-SULFUR CLUSTERS TRANSPORTER ABCB7, MITOCHONDRIAL"/>
    <property type="match status" value="1"/>
</dbReference>
<dbReference type="SUPFAM" id="SSF52540">
    <property type="entry name" value="P-loop containing nucleoside triphosphate hydrolases"/>
    <property type="match status" value="1"/>
</dbReference>
<comment type="subunit">
    <text evidence="2">Homodimer.</text>
</comment>
<dbReference type="OrthoDB" id="6500128at2759"/>
<evidence type="ECO:0000313" key="17">
    <source>
        <dbReference type="Proteomes" id="UP000186594"/>
    </source>
</evidence>
<dbReference type="PROSITE" id="PS50929">
    <property type="entry name" value="ABC_TM1F"/>
    <property type="match status" value="1"/>
</dbReference>
<evidence type="ECO:0000256" key="10">
    <source>
        <dbReference type="ARBA" id="ARBA00024363"/>
    </source>
</evidence>
<feature type="transmembrane region" description="Helical" evidence="13">
    <location>
        <begin position="142"/>
        <end position="168"/>
    </location>
</feature>
<feature type="domain" description="ABC transporter" evidence="14">
    <location>
        <begin position="364"/>
        <end position="600"/>
    </location>
</feature>
<evidence type="ECO:0000256" key="3">
    <source>
        <dbReference type="ARBA" id="ARBA00022448"/>
    </source>
</evidence>
<evidence type="ECO:0000256" key="2">
    <source>
        <dbReference type="ARBA" id="ARBA00011738"/>
    </source>
</evidence>
<evidence type="ECO:0000313" key="16">
    <source>
        <dbReference type="EMBL" id="OLL21856.1"/>
    </source>
</evidence>
<feature type="transmembrane region" description="Helical" evidence="13">
    <location>
        <begin position="28"/>
        <end position="49"/>
    </location>
</feature>
<dbReference type="AlphaFoldDB" id="A0A1U7LGS3"/>
<dbReference type="GO" id="GO:1990542">
    <property type="term" value="P:mitochondrial transmembrane transport"/>
    <property type="evidence" value="ECO:0007669"/>
    <property type="project" value="EnsemblFungi"/>
</dbReference>
<dbReference type="Proteomes" id="UP000186594">
    <property type="component" value="Unassembled WGS sequence"/>
</dbReference>
<comment type="caution">
    <text evidence="16">The sequence shown here is derived from an EMBL/GenBank/DDBJ whole genome shotgun (WGS) entry which is preliminary data.</text>
</comment>
<dbReference type="PROSITE" id="PS50893">
    <property type="entry name" value="ABC_TRANSPORTER_2"/>
    <property type="match status" value="1"/>
</dbReference>
<evidence type="ECO:0000256" key="1">
    <source>
        <dbReference type="ARBA" id="ARBA00004448"/>
    </source>
</evidence>
<name>A0A1U7LGS3_NEOID</name>
<dbReference type="PROSITE" id="PS00211">
    <property type="entry name" value="ABC_TRANSPORTER_1"/>
    <property type="match status" value="1"/>
</dbReference>
<feature type="transmembrane region" description="Helical" evidence="13">
    <location>
        <begin position="183"/>
        <end position="203"/>
    </location>
</feature>
<keyword evidence="7" id="KW-1278">Translocase</keyword>
<dbReference type="InterPro" id="IPR003439">
    <property type="entry name" value="ABC_transporter-like_ATP-bd"/>
</dbReference>
<dbReference type="InterPro" id="IPR011527">
    <property type="entry name" value="ABC1_TM_dom"/>
</dbReference>
<keyword evidence="4 13" id="KW-0812">Transmembrane</keyword>
<dbReference type="InterPro" id="IPR027417">
    <property type="entry name" value="P-loop_NTPase"/>
</dbReference>
<comment type="similarity">
    <text evidence="10">Belongs to the ABC transporter superfamily. ABCB family. Heavy Metal importer (TC 3.A.1.210) subfamily.</text>
</comment>
<dbReference type="GO" id="GO:0016887">
    <property type="term" value="F:ATP hydrolysis activity"/>
    <property type="evidence" value="ECO:0007669"/>
    <property type="project" value="EnsemblFungi"/>
</dbReference>
<comment type="subcellular location">
    <subcellularLocation>
        <location evidence="1">Mitochondrion inner membrane</location>
        <topology evidence="1">Multi-pass membrane protein</topology>
    </subcellularLocation>
</comment>
<dbReference type="GO" id="GO:0005524">
    <property type="term" value="F:ATP binding"/>
    <property type="evidence" value="ECO:0007669"/>
    <property type="project" value="UniProtKB-KW"/>
</dbReference>
<dbReference type="Pfam" id="PF00664">
    <property type="entry name" value="ABC_membrane"/>
    <property type="match status" value="1"/>
</dbReference>